<accession>A0A9N9HT50</accession>
<sequence>MQNLISIKLINIKTEFEVNLLKNKQPNIDNSNIIEQVTNAIEKAKYHKMLKERSNI</sequence>
<dbReference type="EMBL" id="CAJVQA010011126">
    <property type="protein sequence ID" value="CAG8704304.1"/>
    <property type="molecule type" value="Genomic_DNA"/>
</dbReference>
<gene>
    <name evidence="1" type="ORF">CPELLU_LOCUS11992</name>
</gene>
<comment type="caution">
    <text evidence="1">The sequence shown here is derived from an EMBL/GenBank/DDBJ whole genome shotgun (WGS) entry which is preliminary data.</text>
</comment>
<evidence type="ECO:0000313" key="1">
    <source>
        <dbReference type="EMBL" id="CAG8704304.1"/>
    </source>
</evidence>
<dbReference type="AlphaFoldDB" id="A0A9N9HT50"/>
<keyword evidence="2" id="KW-1185">Reference proteome</keyword>
<name>A0A9N9HT50_9GLOM</name>
<protein>
    <submittedName>
        <fullName evidence="1">3775_t:CDS:1</fullName>
    </submittedName>
</protein>
<reference evidence="1" key="1">
    <citation type="submission" date="2021-06" db="EMBL/GenBank/DDBJ databases">
        <authorList>
            <person name="Kallberg Y."/>
            <person name="Tangrot J."/>
            <person name="Rosling A."/>
        </authorList>
    </citation>
    <scope>NUCLEOTIDE SEQUENCE</scope>
    <source>
        <strain evidence="1">FL966</strain>
    </source>
</reference>
<proteinExistence type="predicted"/>
<dbReference type="Proteomes" id="UP000789759">
    <property type="component" value="Unassembled WGS sequence"/>
</dbReference>
<evidence type="ECO:0000313" key="2">
    <source>
        <dbReference type="Proteomes" id="UP000789759"/>
    </source>
</evidence>
<organism evidence="1 2">
    <name type="scientific">Cetraspora pellucida</name>
    <dbReference type="NCBI Taxonomy" id="1433469"/>
    <lineage>
        <taxon>Eukaryota</taxon>
        <taxon>Fungi</taxon>
        <taxon>Fungi incertae sedis</taxon>
        <taxon>Mucoromycota</taxon>
        <taxon>Glomeromycotina</taxon>
        <taxon>Glomeromycetes</taxon>
        <taxon>Diversisporales</taxon>
        <taxon>Gigasporaceae</taxon>
        <taxon>Cetraspora</taxon>
    </lineage>
</organism>